<dbReference type="PANTHER" id="PTHR23513">
    <property type="entry name" value="INTEGRAL MEMBRANE EFFLUX PROTEIN-RELATED"/>
    <property type="match status" value="1"/>
</dbReference>
<feature type="transmembrane region" description="Helical" evidence="7">
    <location>
        <begin position="262"/>
        <end position="284"/>
    </location>
</feature>
<dbReference type="InterPro" id="IPR020846">
    <property type="entry name" value="MFS_dom"/>
</dbReference>
<dbReference type="SUPFAM" id="SSF103473">
    <property type="entry name" value="MFS general substrate transporter"/>
    <property type="match status" value="1"/>
</dbReference>
<name>A0A844AMR5_9RHOB</name>
<evidence type="ECO:0000313" key="10">
    <source>
        <dbReference type="Proteomes" id="UP000436694"/>
    </source>
</evidence>
<evidence type="ECO:0000256" key="1">
    <source>
        <dbReference type="ARBA" id="ARBA00004651"/>
    </source>
</evidence>
<feature type="transmembrane region" description="Helical" evidence="7">
    <location>
        <begin position="106"/>
        <end position="125"/>
    </location>
</feature>
<keyword evidence="4 7" id="KW-0812">Transmembrane</keyword>
<dbReference type="RefSeq" id="WP_153548216.1">
    <property type="nucleotide sequence ID" value="NZ_WIXK01000005.1"/>
</dbReference>
<keyword evidence="3" id="KW-1003">Cell membrane</keyword>
<evidence type="ECO:0000256" key="4">
    <source>
        <dbReference type="ARBA" id="ARBA00022692"/>
    </source>
</evidence>
<dbReference type="GO" id="GO:0022857">
    <property type="term" value="F:transmembrane transporter activity"/>
    <property type="evidence" value="ECO:0007669"/>
    <property type="project" value="InterPro"/>
</dbReference>
<dbReference type="PROSITE" id="PS50850">
    <property type="entry name" value="MFS"/>
    <property type="match status" value="1"/>
</dbReference>
<evidence type="ECO:0000259" key="8">
    <source>
        <dbReference type="PROSITE" id="PS50850"/>
    </source>
</evidence>
<feature type="transmembrane region" description="Helical" evidence="7">
    <location>
        <begin position="150"/>
        <end position="172"/>
    </location>
</feature>
<dbReference type="CDD" id="cd06173">
    <property type="entry name" value="MFS_MefA_like"/>
    <property type="match status" value="1"/>
</dbReference>
<dbReference type="Proteomes" id="UP000436694">
    <property type="component" value="Unassembled WGS sequence"/>
</dbReference>
<dbReference type="InterPro" id="IPR010290">
    <property type="entry name" value="TM_effector"/>
</dbReference>
<accession>A0A844AMR5</accession>
<evidence type="ECO:0000256" key="7">
    <source>
        <dbReference type="SAM" id="Phobius"/>
    </source>
</evidence>
<feature type="domain" description="Major facilitator superfamily (MFS) profile" evidence="8">
    <location>
        <begin position="225"/>
        <end position="409"/>
    </location>
</feature>
<comment type="caution">
    <text evidence="9">The sequence shown here is derived from an EMBL/GenBank/DDBJ whole genome shotgun (WGS) entry which is preliminary data.</text>
</comment>
<feature type="transmembrane region" description="Helical" evidence="7">
    <location>
        <begin position="43"/>
        <end position="61"/>
    </location>
</feature>
<feature type="transmembrane region" description="Helical" evidence="7">
    <location>
        <begin position="81"/>
        <end position="100"/>
    </location>
</feature>
<reference evidence="9 10" key="1">
    <citation type="submission" date="2019-10" db="EMBL/GenBank/DDBJ databases">
        <title>Epibacterium sp. nov., isolated from seawater.</title>
        <authorList>
            <person name="Zhang X."/>
            <person name="Li N."/>
        </authorList>
    </citation>
    <scope>NUCLEOTIDE SEQUENCE [LARGE SCALE GENOMIC DNA]</scope>
    <source>
        <strain evidence="9 10">SM1969</strain>
    </source>
</reference>
<feature type="transmembrane region" description="Helical" evidence="7">
    <location>
        <begin position="178"/>
        <end position="197"/>
    </location>
</feature>
<keyword evidence="2" id="KW-0813">Transport</keyword>
<evidence type="ECO:0000256" key="5">
    <source>
        <dbReference type="ARBA" id="ARBA00022989"/>
    </source>
</evidence>
<feature type="transmembrane region" description="Helical" evidence="7">
    <location>
        <begin position="387"/>
        <end position="405"/>
    </location>
</feature>
<comment type="subcellular location">
    <subcellularLocation>
        <location evidence="1">Cell membrane</location>
        <topology evidence="1">Multi-pass membrane protein</topology>
    </subcellularLocation>
</comment>
<dbReference type="Gene3D" id="1.20.1250.20">
    <property type="entry name" value="MFS general substrate transporter like domains"/>
    <property type="match status" value="1"/>
</dbReference>
<evidence type="ECO:0000256" key="2">
    <source>
        <dbReference type="ARBA" id="ARBA00022448"/>
    </source>
</evidence>
<protein>
    <submittedName>
        <fullName evidence="9">MFS transporter</fullName>
    </submittedName>
</protein>
<feature type="transmembrane region" description="Helical" evidence="7">
    <location>
        <begin position="12"/>
        <end position="31"/>
    </location>
</feature>
<evidence type="ECO:0000256" key="3">
    <source>
        <dbReference type="ARBA" id="ARBA00022475"/>
    </source>
</evidence>
<evidence type="ECO:0000256" key="6">
    <source>
        <dbReference type="ARBA" id="ARBA00023136"/>
    </source>
</evidence>
<keyword evidence="6 7" id="KW-0472">Membrane</keyword>
<proteinExistence type="predicted"/>
<dbReference type="AlphaFoldDB" id="A0A844AMR5"/>
<dbReference type="GO" id="GO:0005886">
    <property type="term" value="C:plasma membrane"/>
    <property type="evidence" value="ECO:0007669"/>
    <property type="project" value="UniProtKB-SubCell"/>
</dbReference>
<dbReference type="InterPro" id="IPR036259">
    <property type="entry name" value="MFS_trans_sf"/>
</dbReference>
<dbReference type="EMBL" id="WIXK01000005">
    <property type="protein sequence ID" value="MQY43339.1"/>
    <property type="molecule type" value="Genomic_DNA"/>
</dbReference>
<sequence>MTHIWAVPNFRFLFSATAISNLGDGISALAFPWLATLITRDPMLVAMVAFAGRLPWLLLSIPAGVWTDRRDRRQLMVRADLCRMMLTFTVIALILALPPLPASDPLVYILALSTLAFLLGAAEVLRDNAAQTVLPTVVPKDALERANGQLWSIEQIMGSFVGPPLAGILISYATPAPFVVDALTFAAAAALIWAMRIPARAPRTQRNWHQEAKDGIQWLLRHITILRLALMLGIMNLLSMMTLAVLPLFVQDVFGLTAAQHGLLLTAGAAGGVLGGLISPMIAARSGERQALLLALPLMAVALAVIAAAPSVYWVAAGLFLEMFAALLWNVVTVSYRQRHIPDDLLGRVNSLYRFFGWGMSPFGALLGGWMVALTAPMLGDLLALRLPYVIAAAGMGAMWFYAMARLRL</sequence>
<feature type="transmembrane region" description="Helical" evidence="7">
    <location>
        <begin position="291"/>
        <end position="309"/>
    </location>
</feature>
<evidence type="ECO:0000313" key="9">
    <source>
        <dbReference type="EMBL" id="MQY43339.1"/>
    </source>
</evidence>
<feature type="transmembrane region" description="Helical" evidence="7">
    <location>
        <begin position="228"/>
        <end position="250"/>
    </location>
</feature>
<organism evidence="9 10">
    <name type="scientific">Tritonibacter aquimaris</name>
    <dbReference type="NCBI Taxonomy" id="2663379"/>
    <lineage>
        <taxon>Bacteria</taxon>
        <taxon>Pseudomonadati</taxon>
        <taxon>Pseudomonadota</taxon>
        <taxon>Alphaproteobacteria</taxon>
        <taxon>Rhodobacterales</taxon>
        <taxon>Paracoccaceae</taxon>
        <taxon>Tritonibacter</taxon>
    </lineage>
</organism>
<keyword evidence="5 7" id="KW-1133">Transmembrane helix</keyword>
<feature type="transmembrane region" description="Helical" evidence="7">
    <location>
        <begin position="355"/>
        <end position="375"/>
    </location>
</feature>
<keyword evidence="10" id="KW-1185">Reference proteome</keyword>
<gene>
    <name evidence="9" type="ORF">GG681_11860</name>
</gene>
<dbReference type="PANTHER" id="PTHR23513:SF11">
    <property type="entry name" value="STAPHYLOFERRIN A TRANSPORTER"/>
    <property type="match status" value="1"/>
</dbReference>
<feature type="transmembrane region" description="Helical" evidence="7">
    <location>
        <begin position="315"/>
        <end position="334"/>
    </location>
</feature>
<dbReference type="Pfam" id="PF05977">
    <property type="entry name" value="MFS_3"/>
    <property type="match status" value="1"/>
</dbReference>